<name>A0ABP7EPN7_9ACTN</name>
<protein>
    <submittedName>
        <fullName evidence="2">Uncharacterized protein</fullName>
    </submittedName>
</protein>
<reference evidence="3" key="1">
    <citation type="journal article" date="2019" name="Int. J. Syst. Evol. Microbiol.">
        <title>The Global Catalogue of Microorganisms (GCM) 10K type strain sequencing project: providing services to taxonomists for standard genome sequencing and annotation.</title>
        <authorList>
            <consortium name="The Broad Institute Genomics Platform"/>
            <consortium name="The Broad Institute Genome Sequencing Center for Infectious Disease"/>
            <person name="Wu L."/>
            <person name="Ma J."/>
        </authorList>
    </citation>
    <scope>NUCLEOTIDE SEQUENCE [LARGE SCALE GENOMIC DNA]</scope>
    <source>
        <strain evidence="3">JCM 30846</strain>
    </source>
</reference>
<evidence type="ECO:0000256" key="1">
    <source>
        <dbReference type="SAM" id="MobiDB-lite"/>
    </source>
</evidence>
<feature type="region of interest" description="Disordered" evidence="1">
    <location>
        <begin position="41"/>
        <end position="96"/>
    </location>
</feature>
<dbReference type="Proteomes" id="UP001499884">
    <property type="component" value="Unassembled WGS sequence"/>
</dbReference>
<accession>A0ABP7EPN7</accession>
<proteinExistence type="predicted"/>
<dbReference type="EMBL" id="BAABEP010000009">
    <property type="protein sequence ID" value="GAA3722445.1"/>
    <property type="molecule type" value="Genomic_DNA"/>
</dbReference>
<evidence type="ECO:0000313" key="2">
    <source>
        <dbReference type="EMBL" id="GAA3722445.1"/>
    </source>
</evidence>
<keyword evidence="3" id="KW-1185">Reference proteome</keyword>
<evidence type="ECO:0000313" key="3">
    <source>
        <dbReference type="Proteomes" id="UP001499884"/>
    </source>
</evidence>
<organism evidence="2 3">
    <name type="scientific">Streptomyces tremellae</name>
    <dbReference type="NCBI Taxonomy" id="1124239"/>
    <lineage>
        <taxon>Bacteria</taxon>
        <taxon>Bacillati</taxon>
        <taxon>Actinomycetota</taxon>
        <taxon>Actinomycetes</taxon>
        <taxon>Kitasatosporales</taxon>
        <taxon>Streptomycetaceae</taxon>
        <taxon>Streptomyces</taxon>
    </lineage>
</organism>
<gene>
    <name evidence="2" type="ORF">GCM10023082_20350</name>
</gene>
<sequence length="130" mass="13942">MGGMPFTSRIRAWLSRTLAPEIATDTGGPVRLGLISRRLHADQQDPDATATRNSDELLAHGGRRSLRRAGQAGRLRPALSGNPQPPSGLCRVHHQGGHACRRAPRTVRPPPAGPAEEDCAELAALVRRIP</sequence>
<comment type="caution">
    <text evidence="2">The sequence shown here is derived from an EMBL/GenBank/DDBJ whole genome shotgun (WGS) entry which is preliminary data.</text>
</comment>